<organism evidence="1 2">
    <name type="scientific">Eretmocerus hayati</name>
    <dbReference type="NCBI Taxonomy" id="131215"/>
    <lineage>
        <taxon>Eukaryota</taxon>
        <taxon>Metazoa</taxon>
        <taxon>Ecdysozoa</taxon>
        <taxon>Arthropoda</taxon>
        <taxon>Hexapoda</taxon>
        <taxon>Insecta</taxon>
        <taxon>Pterygota</taxon>
        <taxon>Neoptera</taxon>
        <taxon>Endopterygota</taxon>
        <taxon>Hymenoptera</taxon>
        <taxon>Apocrita</taxon>
        <taxon>Proctotrupomorpha</taxon>
        <taxon>Chalcidoidea</taxon>
        <taxon>Aphelinidae</taxon>
        <taxon>Aphelininae</taxon>
        <taxon>Eretmocerus</taxon>
    </lineage>
</organism>
<dbReference type="Proteomes" id="UP001239111">
    <property type="component" value="Chromosome 1"/>
</dbReference>
<protein>
    <submittedName>
        <fullName evidence="1">Uncharacterized protein</fullName>
    </submittedName>
</protein>
<evidence type="ECO:0000313" key="1">
    <source>
        <dbReference type="EMBL" id="KAJ8684643.1"/>
    </source>
</evidence>
<keyword evidence="2" id="KW-1185">Reference proteome</keyword>
<evidence type="ECO:0000313" key="2">
    <source>
        <dbReference type="Proteomes" id="UP001239111"/>
    </source>
</evidence>
<dbReference type="EMBL" id="CM056741">
    <property type="protein sequence ID" value="KAJ8684643.1"/>
    <property type="molecule type" value="Genomic_DNA"/>
</dbReference>
<sequence>MSSEDARSQSFPLTTNEWMSLMGSSDGMGQTESALVEILKMTAKECCVRFKDPSYSGDFIFRSHRLQGAAEPPQVLKPTDYDSMNRGDQQYKPKIGFASNCAKSALDESGHRMLGHHLNNQRQPGIYGHVPPPISCQRSSRGHLRSRVGHQLTRSHPNHQIHEPRRDFPLPKPRFRDEIYKDSRVQQSTEPSYRHHSLMHPRVQPHLVQPRQRMPSQQLRVLHSQ</sequence>
<accession>A0ACC2PNM6</accession>
<reference evidence="1" key="1">
    <citation type="submission" date="2023-04" db="EMBL/GenBank/DDBJ databases">
        <title>A chromosome-level genome assembly of the parasitoid wasp Eretmocerus hayati.</title>
        <authorList>
            <person name="Zhong Y."/>
            <person name="Liu S."/>
            <person name="Liu Y."/>
        </authorList>
    </citation>
    <scope>NUCLEOTIDE SEQUENCE</scope>
    <source>
        <strain evidence="1">ZJU_SS_LIU_2023</strain>
    </source>
</reference>
<proteinExistence type="predicted"/>
<feature type="non-terminal residue" evidence="1">
    <location>
        <position position="225"/>
    </location>
</feature>
<gene>
    <name evidence="1" type="ORF">QAD02_020436</name>
</gene>
<comment type="caution">
    <text evidence="1">The sequence shown here is derived from an EMBL/GenBank/DDBJ whole genome shotgun (WGS) entry which is preliminary data.</text>
</comment>
<name>A0ACC2PNM6_9HYME</name>